<accession>A0ABR6X9T9</accession>
<name>A0ABR6X9T9_9BURK</name>
<sequence>DAYIRWYNEKRIKMSLGYLSPIEYRERLGLTT</sequence>
<evidence type="ECO:0000259" key="1">
    <source>
        <dbReference type="Pfam" id="PF13333"/>
    </source>
</evidence>
<evidence type="ECO:0000313" key="3">
    <source>
        <dbReference type="EMBL" id="MBC3809704.1"/>
    </source>
</evidence>
<comment type="caution">
    <text evidence="3">The sequence shown here is derived from an EMBL/GenBank/DDBJ whole genome shotgun (WGS) entry which is preliminary data.</text>
</comment>
<dbReference type="EMBL" id="JACOFW010000049">
    <property type="protein sequence ID" value="MBC3809685.1"/>
    <property type="molecule type" value="Genomic_DNA"/>
</dbReference>
<dbReference type="RefSeq" id="WP_186924741.1">
    <property type="nucleotide sequence ID" value="NZ_JACOFW010000049.1"/>
</dbReference>
<evidence type="ECO:0000313" key="4">
    <source>
        <dbReference type="Proteomes" id="UP000648257"/>
    </source>
</evidence>
<dbReference type="Proteomes" id="UP000648257">
    <property type="component" value="Unassembled WGS sequence"/>
</dbReference>
<protein>
    <submittedName>
        <fullName evidence="3">IS3 family transposase</fullName>
    </submittedName>
</protein>
<feature type="non-terminal residue" evidence="3">
    <location>
        <position position="1"/>
    </location>
</feature>
<dbReference type="InterPro" id="IPR001584">
    <property type="entry name" value="Integrase_cat-core"/>
</dbReference>
<proteinExistence type="predicted"/>
<dbReference type="Pfam" id="PF13333">
    <property type="entry name" value="rve_2"/>
    <property type="match status" value="1"/>
</dbReference>
<gene>
    <name evidence="2" type="ORF">H8K52_20320</name>
    <name evidence="3" type="ORF">H8K52_20415</name>
</gene>
<evidence type="ECO:0000313" key="2">
    <source>
        <dbReference type="EMBL" id="MBC3809685.1"/>
    </source>
</evidence>
<organism evidence="3 4">
    <name type="scientific">Undibacterium seohonense</name>
    <dbReference type="NCBI Taxonomy" id="1344950"/>
    <lineage>
        <taxon>Bacteria</taxon>
        <taxon>Pseudomonadati</taxon>
        <taxon>Pseudomonadota</taxon>
        <taxon>Betaproteobacteria</taxon>
        <taxon>Burkholderiales</taxon>
        <taxon>Oxalobacteraceae</taxon>
        <taxon>Undibacterium</taxon>
    </lineage>
</organism>
<reference evidence="3 4" key="1">
    <citation type="submission" date="2020-08" db="EMBL/GenBank/DDBJ databases">
        <title>Novel species isolated from subtropical streams in China.</title>
        <authorList>
            <person name="Lu H."/>
        </authorList>
    </citation>
    <scope>NUCLEOTIDE SEQUENCE [LARGE SCALE GENOMIC DNA]</scope>
    <source>
        <strain evidence="3 4">KACC 16656</strain>
    </source>
</reference>
<keyword evidence="4" id="KW-1185">Reference proteome</keyword>
<dbReference type="EMBL" id="JACOFW010000052">
    <property type="protein sequence ID" value="MBC3809704.1"/>
    <property type="molecule type" value="Genomic_DNA"/>
</dbReference>
<feature type="domain" description="Integrase catalytic" evidence="1">
    <location>
        <begin position="2"/>
        <end position="26"/>
    </location>
</feature>